<accession>A0A395NXM7</accession>
<feature type="domain" description="Fungal-type protein kinase" evidence="2">
    <location>
        <begin position="32"/>
        <end position="359"/>
    </location>
</feature>
<dbReference type="InterPro" id="IPR040976">
    <property type="entry name" value="Pkinase_fungal"/>
</dbReference>
<gene>
    <name evidence="3" type="ORF">TARUN_1403</name>
</gene>
<dbReference type="Pfam" id="PF17667">
    <property type="entry name" value="Pkinase_fungal"/>
    <property type="match status" value="1"/>
</dbReference>
<dbReference type="STRING" id="490622.A0A395NXM7"/>
<feature type="region of interest" description="Disordered" evidence="1">
    <location>
        <begin position="283"/>
        <end position="312"/>
    </location>
</feature>
<comment type="caution">
    <text evidence="3">The sequence shown here is derived from an EMBL/GenBank/DDBJ whole genome shotgun (WGS) entry which is preliminary data.</text>
</comment>
<dbReference type="OrthoDB" id="5584477at2759"/>
<sequence>MSRLVSLLNKPLKGSVADRKVDAAFVDNKFPHPPDHCDQILAPVELKKHSADDCLKTWLDLARYAREIFKAQDTRRYVLGFTLASSIMRLWNFNRVRAIGSAKADINQDGLHFVSIVLGFLYMDKQALGFDPTVITSGDKRYIEINHEGQQKRLILGTLLSRSSSIVTRGTTCWEARIDGEPQATLVLKESWQPTERNKGELLRLATQIGVTNVARHYHDFIVQVGDNPDDIQNNIRKGLDCKQGTKVEQWKRPPPTFSQATAEALFDSKKIGSAGTKRCSSQIGVAESSNKHRRSNSPIKQGNNKEDLPIENPVRRRVIMRDYGIPTYNAESPSVLLESMAQCVGGHKSLYDADILHRTCYFTFY</sequence>
<name>A0A395NXM7_TRIAR</name>
<proteinExistence type="predicted"/>
<evidence type="ECO:0000259" key="2">
    <source>
        <dbReference type="Pfam" id="PF17667"/>
    </source>
</evidence>
<dbReference type="EMBL" id="PXOA01000089">
    <property type="protein sequence ID" value="RFU80804.1"/>
    <property type="molecule type" value="Genomic_DNA"/>
</dbReference>
<keyword evidence="3" id="KW-0418">Kinase</keyword>
<dbReference type="PANTHER" id="PTHR38248:SF2">
    <property type="entry name" value="FUNK1 11"/>
    <property type="match status" value="1"/>
</dbReference>
<keyword evidence="3" id="KW-0808">Transferase</keyword>
<evidence type="ECO:0000313" key="4">
    <source>
        <dbReference type="Proteomes" id="UP000266272"/>
    </source>
</evidence>
<dbReference type="PANTHER" id="PTHR38248">
    <property type="entry name" value="FUNK1 6"/>
    <property type="match status" value="1"/>
</dbReference>
<evidence type="ECO:0000256" key="1">
    <source>
        <dbReference type="SAM" id="MobiDB-lite"/>
    </source>
</evidence>
<reference evidence="3 4" key="1">
    <citation type="journal article" date="2018" name="PLoS Pathog.">
        <title>Evolution of structural diversity of trichothecenes, a family of toxins produced by plant pathogenic and entomopathogenic fungi.</title>
        <authorList>
            <person name="Proctor R.H."/>
            <person name="McCormick S.P."/>
            <person name="Kim H.S."/>
            <person name="Cardoza R.E."/>
            <person name="Stanley A.M."/>
            <person name="Lindo L."/>
            <person name="Kelly A."/>
            <person name="Brown D.W."/>
            <person name="Lee T."/>
            <person name="Vaughan M.M."/>
            <person name="Alexander N.J."/>
            <person name="Busman M."/>
            <person name="Gutierrez S."/>
        </authorList>
    </citation>
    <scope>NUCLEOTIDE SEQUENCE [LARGE SCALE GENOMIC DNA]</scope>
    <source>
        <strain evidence="3 4">IBT 40837</strain>
    </source>
</reference>
<organism evidence="3 4">
    <name type="scientific">Trichoderma arundinaceum</name>
    <dbReference type="NCBI Taxonomy" id="490622"/>
    <lineage>
        <taxon>Eukaryota</taxon>
        <taxon>Fungi</taxon>
        <taxon>Dikarya</taxon>
        <taxon>Ascomycota</taxon>
        <taxon>Pezizomycotina</taxon>
        <taxon>Sordariomycetes</taxon>
        <taxon>Hypocreomycetidae</taxon>
        <taxon>Hypocreales</taxon>
        <taxon>Hypocreaceae</taxon>
        <taxon>Trichoderma</taxon>
    </lineage>
</organism>
<evidence type="ECO:0000313" key="3">
    <source>
        <dbReference type="EMBL" id="RFU80804.1"/>
    </source>
</evidence>
<dbReference type="AlphaFoldDB" id="A0A395NXM7"/>
<keyword evidence="4" id="KW-1185">Reference proteome</keyword>
<dbReference type="GO" id="GO:0016301">
    <property type="term" value="F:kinase activity"/>
    <property type="evidence" value="ECO:0007669"/>
    <property type="project" value="UniProtKB-KW"/>
</dbReference>
<dbReference type="Proteomes" id="UP000266272">
    <property type="component" value="Unassembled WGS sequence"/>
</dbReference>
<protein>
    <submittedName>
        <fullName evidence="3">Serine threonine-kinase sgk2</fullName>
    </submittedName>
</protein>